<name>A0A834IX37_RHYFE</name>
<dbReference type="AlphaFoldDB" id="A0A834IX37"/>
<gene>
    <name evidence="1" type="ORF">GWI33_000166</name>
</gene>
<keyword evidence="2" id="KW-1185">Reference proteome</keyword>
<comment type="caution">
    <text evidence="1">The sequence shown here is derived from an EMBL/GenBank/DDBJ whole genome shotgun (WGS) entry which is preliminary data.</text>
</comment>
<dbReference type="Proteomes" id="UP000625711">
    <property type="component" value="Unassembled WGS sequence"/>
</dbReference>
<evidence type="ECO:0000313" key="1">
    <source>
        <dbReference type="EMBL" id="KAF7287811.1"/>
    </source>
</evidence>
<proteinExistence type="predicted"/>
<dbReference type="EMBL" id="JAACXV010000002">
    <property type="protein sequence ID" value="KAF7287811.1"/>
    <property type="molecule type" value="Genomic_DNA"/>
</dbReference>
<accession>A0A834IX37</accession>
<protein>
    <submittedName>
        <fullName evidence="1">Uncharacterized protein</fullName>
    </submittedName>
</protein>
<reference evidence="1" key="1">
    <citation type="submission" date="2020-08" db="EMBL/GenBank/DDBJ databases">
        <title>Genome sequencing and assembly of the red palm weevil Rhynchophorus ferrugineus.</title>
        <authorList>
            <person name="Dias G.B."/>
            <person name="Bergman C.M."/>
            <person name="Manee M."/>
        </authorList>
    </citation>
    <scope>NUCLEOTIDE SEQUENCE</scope>
    <source>
        <strain evidence="1">AA-2017</strain>
        <tissue evidence="1">Whole larva</tissue>
    </source>
</reference>
<evidence type="ECO:0000313" key="2">
    <source>
        <dbReference type="Proteomes" id="UP000625711"/>
    </source>
</evidence>
<organism evidence="1 2">
    <name type="scientific">Rhynchophorus ferrugineus</name>
    <name type="common">Red palm weevil</name>
    <name type="synonym">Curculio ferrugineus</name>
    <dbReference type="NCBI Taxonomy" id="354439"/>
    <lineage>
        <taxon>Eukaryota</taxon>
        <taxon>Metazoa</taxon>
        <taxon>Ecdysozoa</taxon>
        <taxon>Arthropoda</taxon>
        <taxon>Hexapoda</taxon>
        <taxon>Insecta</taxon>
        <taxon>Pterygota</taxon>
        <taxon>Neoptera</taxon>
        <taxon>Endopterygota</taxon>
        <taxon>Coleoptera</taxon>
        <taxon>Polyphaga</taxon>
        <taxon>Cucujiformia</taxon>
        <taxon>Curculionidae</taxon>
        <taxon>Dryophthorinae</taxon>
        <taxon>Rhynchophorus</taxon>
    </lineage>
</organism>
<sequence>MAEKVLHFGQVVSGLTPLDTFFAYKDCIVLICNNSGNDNQKIGTKSNLSVSICGSRGTTDAGGNPIDVAFSGGICWDVQKRKEARDGARQEIMSKH</sequence>